<dbReference type="Proteomes" id="UP000515211">
    <property type="component" value="Chromosome 8"/>
</dbReference>
<evidence type="ECO:0000313" key="3">
    <source>
        <dbReference type="Proteomes" id="UP000515211"/>
    </source>
</evidence>
<feature type="signal peptide" evidence="1">
    <location>
        <begin position="1"/>
        <end position="18"/>
    </location>
</feature>
<protein>
    <submittedName>
        <fullName evidence="4">Kirola-like</fullName>
    </submittedName>
</protein>
<gene>
    <name evidence="4" type="primary">LOC127741271</name>
</gene>
<dbReference type="SUPFAM" id="SSF55961">
    <property type="entry name" value="Bet v1-like"/>
    <property type="match status" value="1"/>
</dbReference>
<keyword evidence="3" id="KW-1185">Reference proteome</keyword>
<evidence type="ECO:0000313" key="4">
    <source>
        <dbReference type="RefSeq" id="XP_052109360.1"/>
    </source>
</evidence>
<evidence type="ECO:0000256" key="1">
    <source>
        <dbReference type="SAM" id="SignalP"/>
    </source>
</evidence>
<dbReference type="Pfam" id="PF00407">
    <property type="entry name" value="Bet_v_1"/>
    <property type="match status" value="1"/>
</dbReference>
<dbReference type="PANTHER" id="PTHR31907">
    <property type="entry name" value="MLP-LIKE PROTEIN 423"/>
    <property type="match status" value="1"/>
</dbReference>
<dbReference type="InterPro" id="IPR023393">
    <property type="entry name" value="START-like_dom_sf"/>
</dbReference>
<name>A0A9C6T8U4_ARADU</name>
<reference evidence="3" key="1">
    <citation type="journal article" date="2016" name="Nat. Genet.">
        <title>The genome sequences of Arachis duranensis and Arachis ipaensis, the diploid ancestors of cultivated peanut.</title>
        <authorList>
            <person name="Bertioli D.J."/>
            <person name="Cannon S.B."/>
            <person name="Froenicke L."/>
            <person name="Huang G."/>
            <person name="Farmer A.D."/>
            <person name="Cannon E.K."/>
            <person name="Liu X."/>
            <person name="Gao D."/>
            <person name="Clevenger J."/>
            <person name="Dash S."/>
            <person name="Ren L."/>
            <person name="Moretzsohn M.C."/>
            <person name="Shirasawa K."/>
            <person name="Huang W."/>
            <person name="Vidigal B."/>
            <person name="Abernathy B."/>
            <person name="Chu Y."/>
            <person name="Niederhuth C.E."/>
            <person name="Umale P."/>
            <person name="Araujo A.C."/>
            <person name="Kozik A."/>
            <person name="Kim K.D."/>
            <person name="Burow M.D."/>
            <person name="Varshney R.K."/>
            <person name="Wang X."/>
            <person name="Zhang X."/>
            <person name="Barkley N."/>
            <person name="Guimaraes P.M."/>
            <person name="Isobe S."/>
            <person name="Guo B."/>
            <person name="Liao B."/>
            <person name="Stalker H.T."/>
            <person name="Schmitz R.J."/>
            <person name="Scheffler B.E."/>
            <person name="Leal-Bertioli S.C."/>
            <person name="Xun X."/>
            <person name="Jackson S.A."/>
            <person name="Michelmore R."/>
            <person name="Ozias-Akins P."/>
        </authorList>
    </citation>
    <scope>NUCLEOTIDE SEQUENCE [LARGE SCALE GENOMIC DNA]</scope>
    <source>
        <strain evidence="3">cv. V14167</strain>
    </source>
</reference>
<dbReference type="InterPro" id="IPR000916">
    <property type="entry name" value="Bet_v_I/MLP"/>
</dbReference>
<proteinExistence type="predicted"/>
<reference evidence="4" key="2">
    <citation type="submission" date="2025-08" db="UniProtKB">
        <authorList>
            <consortium name="RefSeq"/>
        </authorList>
    </citation>
    <scope>IDENTIFICATION</scope>
    <source>
        <tissue evidence="4">Whole plant</tissue>
    </source>
</reference>
<feature type="domain" description="Bet v I/Major latex protein" evidence="2">
    <location>
        <begin position="26"/>
        <end position="130"/>
    </location>
</feature>
<keyword evidence="1" id="KW-0732">Signal</keyword>
<dbReference type="Gene3D" id="3.30.530.20">
    <property type="match status" value="1"/>
</dbReference>
<dbReference type="GeneID" id="127741271"/>
<dbReference type="AlphaFoldDB" id="A0A9C6T8U4"/>
<dbReference type="KEGG" id="adu:127741271"/>
<dbReference type="GO" id="GO:0006952">
    <property type="term" value="P:defense response"/>
    <property type="evidence" value="ECO:0007669"/>
    <property type="project" value="InterPro"/>
</dbReference>
<accession>A0A9C6T8U4</accession>
<feature type="chain" id="PRO_5039039444" evidence="1">
    <location>
        <begin position="19"/>
        <end position="130"/>
    </location>
</feature>
<sequence>MRYAFIFLLALVVEQILSPLLDHNVNYVARLVILFEIVIPDGKVTTSKETIESIDEKNKIVIFKLFDGDIDQRYKAFKVIFQVIEHNNGSGSAKWTVEYEKVNDDVEAPYGYMEYFDKFTKDIDAHLLNA</sequence>
<dbReference type="InterPro" id="IPR051761">
    <property type="entry name" value="MLP-like_ligand-binding"/>
</dbReference>
<dbReference type="SMART" id="SM01037">
    <property type="entry name" value="Bet_v_1"/>
    <property type="match status" value="1"/>
</dbReference>
<dbReference type="RefSeq" id="XP_052109360.1">
    <property type="nucleotide sequence ID" value="XM_052253400.1"/>
</dbReference>
<evidence type="ECO:0000259" key="2">
    <source>
        <dbReference type="SMART" id="SM01037"/>
    </source>
</evidence>
<organism evidence="3 4">
    <name type="scientific">Arachis duranensis</name>
    <name type="common">Wild peanut</name>
    <dbReference type="NCBI Taxonomy" id="130453"/>
    <lineage>
        <taxon>Eukaryota</taxon>
        <taxon>Viridiplantae</taxon>
        <taxon>Streptophyta</taxon>
        <taxon>Embryophyta</taxon>
        <taxon>Tracheophyta</taxon>
        <taxon>Spermatophyta</taxon>
        <taxon>Magnoliopsida</taxon>
        <taxon>eudicotyledons</taxon>
        <taxon>Gunneridae</taxon>
        <taxon>Pentapetalae</taxon>
        <taxon>rosids</taxon>
        <taxon>fabids</taxon>
        <taxon>Fabales</taxon>
        <taxon>Fabaceae</taxon>
        <taxon>Papilionoideae</taxon>
        <taxon>50 kb inversion clade</taxon>
        <taxon>dalbergioids sensu lato</taxon>
        <taxon>Dalbergieae</taxon>
        <taxon>Pterocarpus clade</taxon>
        <taxon>Arachis</taxon>
    </lineage>
</organism>